<dbReference type="Proteomes" id="UP000663828">
    <property type="component" value="Unassembled WGS sequence"/>
</dbReference>
<evidence type="ECO:0000313" key="6">
    <source>
        <dbReference type="Proteomes" id="UP000663828"/>
    </source>
</evidence>
<organism evidence="4 7">
    <name type="scientific">Adineta ricciae</name>
    <name type="common">Rotifer</name>
    <dbReference type="NCBI Taxonomy" id="249248"/>
    <lineage>
        <taxon>Eukaryota</taxon>
        <taxon>Metazoa</taxon>
        <taxon>Spiralia</taxon>
        <taxon>Gnathifera</taxon>
        <taxon>Rotifera</taxon>
        <taxon>Eurotatoria</taxon>
        <taxon>Bdelloidea</taxon>
        <taxon>Adinetida</taxon>
        <taxon>Adinetidae</taxon>
        <taxon>Adineta</taxon>
    </lineage>
</organism>
<evidence type="ECO:0000256" key="2">
    <source>
        <dbReference type="PROSITE-ProRule" id="PRU00504"/>
    </source>
</evidence>
<dbReference type="OrthoDB" id="10044505at2759"/>
<keyword evidence="3" id="KW-1133">Transmembrane helix</keyword>
<keyword evidence="6" id="KW-1185">Reference proteome</keyword>
<dbReference type="InterPro" id="IPR001258">
    <property type="entry name" value="NHL_repeat"/>
</dbReference>
<dbReference type="Proteomes" id="UP000663852">
    <property type="component" value="Unassembled WGS sequence"/>
</dbReference>
<dbReference type="PROSITE" id="PS51125">
    <property type="entry name" value="NHL"/>
    <property type="match status" value="2"/>
</dbReference>
<evidence type="ECO:0000313" key="5">
    <source>
        <dbReference type="EMBL" id="CAF1311172.1"/>
    </source>
</evidence>
<evidence type="ECO:0000256" key="3">
    <source>
        <dbReference type="SAM" id="Phobius"/>
    </source>
</evidence>
<dbReference type="PANTHER" id="PTHR24104:SF25">
    <property type="entry name" value="PROTEIN LIN-41"/>
    <property type="match status" value="1"/>
</dbReference>
<keyword evidence="1" id="KW-0677">Repeat</keyword>
<dbReference type="GO" id="GO:0008270">
    <property type="term" value="F:zinc ion binding"/>
    <property type="evidence" value="ECO:0007669"/>
    <property type="project" value="UniProtKB-KW"/>
</dbReference>
<dbReference type="Pfam" id="PF01436">
    <property type="entry name" value="NHL"/>
    <property type="match status" value="2"/>
</dbReference>
<feature type="repeat" description="NHL" evidence="2">
    <location>
        <begin position="155"/>
        <end position="194"/>
    </location>
</feature>
<dbReference type="InterPro" id="IPR011042">
    <property type="entry name" value="6-blade_b-propeller_TolB-like"/>
</dbReference>
<dbReference type="EMBL" id="CAJNOJ010000001">
    <property type="protein sequence ID" value="CAF0722747.1"/>
    <property type="molecule type" value="Genomic_DNA"/>
</dbReference>
<dbReference type="InterPro" id="IPR050952">
    <property type="entry name" value="TRIM-NHL_E3_ligases"/>
</dbReference>
<evidence type="ECO:0000256" key="1">
    <source>
        <dbReference type="ARBA" id="ARBA00022737"/>
    </source>
</evidence>
<dbReference type="PANTHER" id="PTHR24104">
    <property type="entry name" value="E3 UBIQUITIN-PROTEIN LIGASE NHLRC1-RELATED"/>
    <property type="match status" value="1"/>
</dbReference>
<sequence>MIRGSILCEQYAAQAAQTARPSQISSPISSLADPRFSQISTHAAHERERLSRHQVSPTDLIHSPSMVTMNSNAWLPPSEKNTRTDGISAKMKGCFTTACKNRLIGLLIGLGIAAVSTGVAVGVLLTRPSSSTTTDNSACSSLRWEEYGVIVAGNGTWGSSANQITYASDIHVDSSDAIYVADSNNHRVQKFMPNSSIGITVAGITGVSGSNSSLLSSPTAVATDADGNLYVADSYGITVWPVGILNGTRLPGSSGLGSSYDIFVDANKNVYVSYVYGCVIRMWTPTATASTIIAGNQICGQSLSQLYYPYGFTVDSLASTLYISNYYTHTILTWQLGATNGTIIHGENNTAGSLEYLLNYPIDVKRDQQGNLYVADAANNRVILYCPNLPDTSARIIAGMQFNYPLGIALDSNRNLYVLDSNSYRVLKFNRIG</sequence>
<comment type="caution">
    <text evidence="4">The sequence shown here is derived from an EMBL/GenBank/DDBJ whole genome shotgun (WGS) entry which is preliminary data.</text>
</comment>
<protein>
    <recommendedName>
        <fullName evidence="8">NHL repeat containing protein</fullName>
    </recommendedName>
</protein>
<dbReference type="CDD" id="cd05819">
    <property type="entry name" value="NHL"/>
    <property type="match status" value="1"/>
</dbReference>
<gene>
    <name evidence="4" type="ORF">EDS130_LOCUS419</name>
    <name evidence="5" type="ORF">XAT740_LOCUS29392</name>
</gene>
<accession>A0A813MIW4</accession>
<name>A0A813MIW4_ADIRI</name>
<evidence type="ECO:0008006" key="8">
    <source>
        <dbReference type="Google" id="ProtNLM"/>
    </source>
</evidence>
<feature type="repeat" description="NHL" evidence="2">
    <location>
        <begin position="401"/>
        <end position="432"/>
    </location>
</feature>
<dbReference type="EMBL" id="CAJNOR010002558">
    <property type="protein sequence ID" value="CAF1311172.1"/>
    <property type="molecule type" value="Genomic_DNA"/>
</dbReference>
<keyword evidence="3" id="KW-0472">Membrane</keyword>
<dbReference type="Gene3D" id="2.120.10.30">
    <property type="entry name" value="TolB, C-terminal domain"/>
    <property type="match status" value="2"/>
</dbReference>
<proteinExistence type="predicted"/>
<evidence type="ECO:0000313" key="4">
    <source>
        <dbReference type="EMBL" id="CAF0722747.1"/>
    </source>
</evidence>
<keyword evidence="3" id="KW-0812">Transmembrane</keyword>
<evidence type="ECO:0000313" key="7">
    <source>
        <dbReference type="Proteomes" id="UP000663852"/>
    </source>
</evidence>
<reference evidence="4" key="1">
    <citation type="submission" date="2021-02" db="EMBL/GenBank/DDBJ databases">
        <authorList>
            <person name="Nowell W R."/>
        </authorList>
    </citation>
    <scope>NUCLEOTIDE SEQUENCE</scope>
</reference>
<dbReference type="SUPFAM" id="SSF101898">
    <property type="entry name" value="NHL repeat"/>
    <property type="match status" value="1"/>
</dbReference>
<feature type="transmembrane region" description="Helical" evidence="3">
    <location>
        <begin position="103"/>
        <end position="125"/>
    </location>
</feature>
<dbReference type="AlphaFoldDB" id="A0A813MIW4"/>